<organism evidence="1">
    <name type="scientific">marine sediment metagenome</name>
    <dbReference type="NCBI Taxonomy" id="412755"/>
    <lineage>
        <taxon>unclassified sequences</taxon>
        <taxon>metagenomes</taxon>
        <taxon>ecological metagenomes</taxon>
    </lineage>
</organism>
<protein>
    <submittedName>
        <fullName evidence="1">Uncharacterized protein</fullName>
    </submittedName>
</protein>
<dbReference type="Pfam" id="PF13384">
    <property type="entry name" value="HTH_23"/>
    <property type="match status" value="1"/>
</dbReference>
<reference evidence="1" key="1">
    <citation type="journal article" date="2015" name="Nature">
        <title>Complex archaea that bridge the gap between prokaryotes and eukaryotes.</title>
        <authorList>
            <person name="Spang A."/>
            <person name="Saw J.H."/>
            <person name="Jorgensen S.L."/>
            <person name="Zaremba-Niedzwiedzka K."/>
            <person name="Martijn J."/>
            <person name="Lind A.E."/>
            <person name="van Eijk R."/>
            <person name="Schleper C."/>
            <person name="Guy L."/>
            <person name="Ettema T.J."/>
        </authorList>
    </citation>
    <scope>NUCLEOTIDE SEQUENCE</scope>
</reference>
<dbReference type="Gene3D" id="1.10.10.60">
    <property type="entry name" value="Homeodomain-like"/>
    <property type="match status" value="1"/>
</dbReference>
<name>A0A0F9EQI4_9ZZZZ</name>
<dbReference type="EMBL" id="LAZR01026501">
    <property type="protein sequence ID" value="KKL68526.1"/>
    <property type="molecule type" value="Genomic_DNA"/>
</dbReference>
<proteinExistence type="predicted"/>
<evidence type="ECO:0000313" key="1">
    <source>
        <dbReference type="EMBL" id="KKL68526.1"/>
    </source>
</evidence>
<dbReference type="SUPFAM" id="SSF46689">
    <property type="entry name" value="Homeodomain-like"/>
    <property type="match status" value="1"/>
</dbReference>
<dbReference type="InterPro" id="IPR009057">
    <property type="entry name" value="Homeodomain-like_sf"/>
</dbReference>
<comment type="caution">
    <text evidence="1">The sequence shown here is derived from an EMBL/GenBank/DDBJ whole genome shotgun (WGS) entry which is preliminary data.</text>
</comment>
<sequence>MAGRPTDFKESYIQDAVAICEMGATIQELADAFGVNRSTVYRWANSNPVFCNAIKVGKAPADDRVERSLYNKAVGYTTTDTKRKYSISKAKNGRDVRTLVSEEVHEKTMAPDTVAGIFWLKNRRTDIWQDRRTLDADVILNIGDGLPDRELKQRVLGMLKASNAAPVTH</sequence>
<gene>
    <name evidence="1" type="ORF">LCGC14_2124100</name>
</gene>
<accession>A0A0F9EQI4</accession>
<dbReference type="AlphaFoldDB" id="A0A0F9EQI4"/>